<dbReference type="SUPFAM" id="SSF160272">
    <property type="entry name" value="Shew3726-like"/>
    <property type="match status" value="1"/>
</dbReference>
<dbReference type="RefSeq" id="WP_144388989.1">
    <property type="nucleotide sequence ID" value="NZ_CANNCB010000049.1"/>
</dbReference>
<evidence type="ECO:0000313" key="1">
    <source>
        <dbReference type="EMBL" id="TVO33247.1"/>
    </source>
</evidence>
<organism evidence="1 2">
    <name type="scientific">Vibrio algivorus</name>
    <dbReference type="NCBI Taxonomy" id="1667024"/>
    <lineage>
        <taxon>Bacteria</taxon>
        <taxon>Pseudomonadati</taxon>
        <taxon>Pseudomonadota</taxon>
        <taxon>Gammaproteobacteria</taxon>
        <taxon>Vibrionales</taxon>
        <taxon>Vibrionaceae</taxon>
        <taxon>Vibrio</taxon>
    </lineage>
</organism>
<dbReference type="AlphaFoldDB" id="A0A557NXW3"/>
<dbReference type="OrthoDB" id="6465020at2"/>
<gene>
    <name evidence="1" type="ORF">FOF44_15750</name>
</gene>
<dbReference type="Gene3D" id="3.30.160.140">
    <property type="entry name" value="Shew3726-like"/>
    <property type="match status" value="1"/>
</dbReference>
<accession>A0A557NXW3</accession>
<proteinExistence type="predicted"/>
<dbReference type="InterPro" id="IPR036692">
    <property type="entry name" value="Shew3726-like_sf"/>
</dbReference>
<sequence>MNQNILFVDRYEWDCGRQAVVFQAQQAGQLIDCIVSLGLLSQLDNANVSKENALAVFERVRFDLEDIAEQAIEKEEFSPTGEIVLG</sequence>
<evidence type="ECO:0000313" key="2">
    <source>
        <dbReference type="Proteomes" id="UP000319828"/>
    </source>
</evidence>
<protein>
    <submittedName>
        <fullName evidence="1">DUF1488 domain-containing protein</fullName>
    </submittedName>
</protein>
<name>A0A557NXW3_9VIBR</name>
<dbReference type="EMBL" id="VMKJ01000045">
    <property type="protein sequence ID" value="TVO33247.1"/>
    <property type="molecule type" value="Genomic_DNA"/>
</dbReference>
<dbReference type="Proteomes" id="UP000319828">
    <property type="component" value="Unassembled WGS sequence"/>
</dbReference>
<dbReference type="InterPro" id="IPR009962">
    <property type="entry name" value="DUF1488"/>
</dbReference>
<reference evidence="1 2" key="1">
    <citation type="submission" date="2019-07" db="EMBL/GenBank/DDBJ databases">
        <title>The draft genome sequence of Vibrio algivorus M1486.</title>
        <authorList>
            <person name="Meng X."/>
        </authorList>
    </citation>
    <scope>NUCLEOTIDE SEQUENCE [LARGE SCALE GENOMIC DNA]</scope>
    <source>
        <strain evidence="1 2">M1486</strain>
    </source>
</reference>
<dbReference type="Pfam" id="PF07369">
    <property type="entry name" value="DUF1488"/>
    <property type="match status" value="1"/>
</dbReference>
<comment type="caution">
    <text evidence="1">The sequence shown here is derived from an EMBL/GenBank/DDBJ whole genome shotgun (WGS) entry which is preliminary data.</text>
</comment>